<evidence type="ECO:0000256" key="1">
    <source>
        <dbReference type="SAM" id="MobiDB-lite"/>
    </source>
</evidence>
<dbReference type="EMBL" id="FXTK01000014">
    <property type="protein sequence ID" value="SMO85570.1"/>
    <property type="molecule type" value="Genomic_DNA"/>
</dbReference>
<protein>
    <submittedName>
        <fullName evidence="2">Uncharacterized protein</fullName>
    </submittedName>
</protein>
<proteinExistence type="predicted"/>
<keyword evidence="3" id="KW-1185">Reference proteome</keyword>
<evidence type="ECO:0000313" key="2">
    <source>
        <dbReference type="EMBL" id="SMO85570.1"/>
    </source>
</evidence>
<gene>
    <name evidence="2" type="ORF">SAMN06265221_11460</name>
</gene>
<sequence length="70" mass="7697">MAMQPATTETEKLRFPTLNAATGNRAQRRYVDGVTSRPVADKKQARGYPKGEDEHRQCGPKPGAAARSRL</sequence>
<dbReference type="Proteomes" id="UP000319014">
    <property type="component" value="Unassembled WGS sequence"/>
</dbReference>
<feature type="region of interest" description="Disordered" evidence="1">
    <location>
        <begin position="1"/>
        <end position="70"/>
    </location>
</feature>
<reference evidence="2 3" key="1">
    <citation type="submission" date="2017-05" db="EMBL/GenBank/DDBJ databases">
        <authorList>
            <person name="Varghese N."/>
            <person name="Submissions S."/>
        </authorList>
    </citation>
    <scope>NUCLEOTIDE SEQUENCE [LARGE SCALE GENOMIC DNA]</scope>
    <source>
        <strain evidence="2 3">DSM 100094</strain>
    </source>
</reference>
<name>A0A521ER38_9RHOB</name>
<accession>A0A521ER38</accession>
<feature type="compositionally biased region" description="Basic and acidic residues" evidence="1">
    <location>
        <begin position="39"/>
        <end position="57"/>
    </location>
</feature>
<dbReference type="AlphaFoldDB" id="A0A521ER38"/>
<evidence type="ECO:0000313" key="3">
    <source>
        <dbReference type="Proteomes" id="UP000319014"/>
    </source>
</evidence>
<organism evidence="2 3">
    <name type="scientific">Paracoccus laeviglucosivorans</name>
    <dbReference type="NCBI Taxonomy" id="1197861"/>
    <lineage>
        <taxon>Bacteria</taxon>
        <taxon>Pseudomonadati</taxon>
        <taxon>Pseudomonadota</taxon>
        <taxon>Alphaproteobacteria</taxon>
        <taxon>Rhodobacterales</taxon>
        <taxon>Paracoccaceae</taxon>
        <taxon>Paracoccus</taxon>
    </lineage>
</organism>